<comment type="caution">
    <text evidence="1">The sequence shown here is derived from an EMBL/GenBank/DDBJ whole genome shotgun (WGS) entry which is preliminary data.</text>
</comment>
<accession>A0A815XXQ8</accession>
<dbReference type="Proteomes" id="UP000663854">
    <property type="component" value="Unassembled WGS sequence"/>
</dbReference>
<gene>
    <name evidence="2" type="ORF">JXQ802_LOCUS58670</name>
    <name evidence="1" type="ORF">PYM288_LOCUS42033</name>
</gene>
<feature type="non-terminal residue" evidence="1">
    <location>
        <position position="138"/>
    </location>
</feature>
<evidence type="ECO:0000313" key="3">
    <source>
        <dbReference type="Proteomes" id="UP000663854"/>
    </source>
</evidence>
<proteinExistence type="predicted"/>
<dbReference type="EMBL" id="CAJNOH010015362">
    <property type="protein sequence ID" value="CAF1562984.1"/>
    <property type="molecule type" value="Genomic_DNA"/>
</dbReference>
<organism evidence="1 3">
    <name type="scientific">Rotaria sordida</name>
    <dbReference type="NCBI Taxonomy" id="392033"/>
    <lineage>
        <taxon>Eukaryota</taxon>
        <taxon>Metazoa</taxon>
        <taxon>Spiralia</taxon>
        <taxon>Gnathifera</taxon>
        <taxon>Rotifera</taxon>
        <taxon>Eurotatoria</taxon>
        <taxon>Bdelloidea</taxon>
        <taxon>Philodinida</taxon>
        <taxon>Philodinidae</taxon>
        <taxon>Rotaria</taxon>
    </lineage>
</organism>
<sequence>SSPHLSLLSTDINLFSNDDTFSMKNNENMNVSPTNISNTSSPSKYHVLNTPERPHLICLTPSPKRECFNEYLLPLSESINIENYSSIRLNKYDLSKNLQEKIGYNPTYTEVLIGQTRDQRYMTEQARRYLSCSSLNNS</sequence>
<protein>
    <submittedName>
        <fullName evidence="1">Uncharacterized protein</fullName>
    </submittedName>
</protein>
<name>A0A815XXQ8_9BILA</name>
<keyword evidence="4" id="KW-1185">Reference proteome</keyword>
<evidence type="ECO:0000313" key="1">
    <source>
        <dbReference type="EMBL" id="CAF1562984.1"/>
    </source>
</evidence>
<dbReference type="EMBL" id="CAJNOL010017281">
    <property type="protein sequence ID" value="CAF1677891.1"/>
    <property type="molecule type" value="Genomic_DNA"/>
</dbReference>
<dbReference type="Proteomes" id="UP000663870">
    <property type="component" value="Unassembled WGS sequence"/>
</dbReference>
<dbReference type="AlphaFoldDB" id="A0A815XXQ8"/>
<evidence type="ECO:0000313" key="2">
    <source>
        <dbReference type="EMBL" id="CAF1677891.1"/>
    </source>
</evidence>
<reference evidence="1" key="1">
    <citation type="submission" date="2021-02" db="EMBL/GenBank/DDBJ databases">
        <authorList>
            <person name="Nowell W R."/>
        </authorList>
    </citation>
    <scope>NUCLEOTIDE SEQUENCE</scope>
</reference>
<evidence type="ECO:0000313" key="4">
    <source>
        <dbReference type="Proteomes" id="UP000663870"/>
    </source>
</evidence>